<keyword evidence="10" id="KW-1185">Reference proteome</keyword>
<dbReference type="RefSeq" id="WP_034547569.1">
    <property type="nucleotide sequence ID" value="NZ_FSRN01000001.1"/>
</dbReference>
<evidence type="ECO:0000313" key="9">
    <source>
        <dbReference type="EMBL" id="SIN98222.1"/>
    </source>
</evidence>
<feature type="chain" id="PRO_5038989008" description="Lipoprotein" evidence="8">
    <location>
        <begin position="24"/>
        <end position="284"/>
    </location>
</feature>
<evidence type="ECO:0000256" key="5">
    <source>
        <dbReference type="ARBA" id="ARBA00023288"/>
    </source>
</evidence>
<evidence type="ECO:0000256" key="4">
    <source>
        <dbReference type="ARBA" id="ARBA00023139"/>
    </source>
</evidence>
<evidence type="ECO:0000256" key="8">
    <source>
        <dbReference type="SAM" id="SignalP"/>
    </source>
</evidence>
<evidence type="ECO:0000256" key="3">
    <source>
        <dbReference type="ARBA" id="ARBA00023136"/>
    </source>
</evidence>
<keyword evidence="4" id="KW-0564">Palmitate</keyword>
<name>A0A1N6FSL8_9LACT</name>
<keyword evidence="2 8" id="KW-0732">Signal</keyword>
<dbReference type="PANTHER" id="PTHR30429:SF0">
    <property type="entry name" value="METHIONINE-BINDING LIPOPROTEIN METQ"/>
    <property type="match status" value="1"/>
</dbReference>
<accession>A0A1N6FSL8</accession>
<dbReference type="GO" id="GO:0016020">
    <property type="term" value="C:membrane"/>
    <property type="evidence" value="ECO:0007669"/>
    <property type="project" value="UniProtKB-SubCell"/>
</dbReference>
<feature type="lipid moiety-binding region" description="S-diacylglycerol cysteine" evidence="7">
    <location>
        <position position="22"/>
    </location>
</feature>
<evidence type="ECO:0000313" key="10">
    <source>
        <dbReference type="Proteomes" id="UP000184758"/>
    </source>
</evidence>
<evidence type="ECO:0000256" key="7">
    <source>
        <dbReference type="PIRSR" id="PIRSR002854-1"/>
    </source>
</evidence>
<dbReference type="EMBL" id="FSRN01000001">
    <property type="protein sequence ID" value="SIN98222.1"/>
    <property type="molecule type" value="Genomic_DNA"/>
</dbReference>
<protein>
    <recommendedName>
        <fullName evidence="6">Lipoprotein</fullName>
    </recommendedName>
</protein>
<organism evidence="9 10">
    <name type="scientific">Carnobacterium alterfunditum</name>
    <dbReference type="NCBI Taxonomy" id="28230"/>
    <lineage>
        <taxon>Bacteria</taxon>
        <taxon>Bacillati</taxon>
        <taxon>Bacillota</taxon>
        <taxon>Bacilli</taxon>
        <taxon>Lactobacillales</taxon>
        <taxon>Carnobacteriaceae</taxon>
        <taxon>Carnobacterium</taxon>
    </lineage>
</organism>
<feature type="signal peptide" evidence="8">
    <location>
        <begin position="1"/>
        <end position="23"/>
    </location>
</feature>
<gene>
    <name evidence="9" type="ORF">SAMN05878443_0799</name>
</gene>
<dbReference type="Proteomes" id="UP000184758">
    <property type="component" value="Unassembled WGS sequence"/>
</dbReference>
<dbReference type="STRING" id="28230.SAMN05878443_0799"/>
<dbReference type="PIRSF" id="PIRSF002854">
    <property type="entry name" value="MetQ"/>
    <property type="match status" value="1"/>
</dbReference>
<dbReference type="OrthoDB" id="9812878at2"/>
<reference evidence="10" key="1">
    <citation type="submission" date="2016-11" db="EMBL/GenBank/DDBJ databases">
        <authorList>
            <person name="Varghese N."/>
            <person name="Submissions S."/>
        </authorList>
    </citation>
    <scope>NUCLEOTIDE SEQUENCE [LARGE SCALE GENOMIC DNA]</scope>
    <source>
        <strain evidence="10">313</strain>
    </source>
</reference>
<evidence type="ECO:0000256" key="2">
    <source>
        <dbReference type="ARBA" id="ARBA00022729"/>
    </source>
</evidence>
<dbReference type="SUPFAM" id="SSF53850">
    <property type="entry name" value="Periplasmic binding protein-like II"/>
    <property type="match status" value="1"/>
</dbReference>
<dbReference type="InterPro" id="IPR004872">
    <property type="entry name" value="Lipoprotein_NlpA"/>
</dbReference>
<dbReference type="PROSITE" id="PS51257">
    <property type="entry name" value="PROKAR_LIPOPROTEIN"/>
    <property type="match status" value="1"/>
</dbReference>
<dbReference type="eggNOG" id="COG1464">
    <property type="taxonomic scope" value="Bacteria"/>
</dbReference>
<keyword evidence="5 6" id="KW-0449">Lipoprotein</keyword>
<dbReference type="Gene3D" id="3.40.190.10">
    <property type="entry name" value="Periplasmic binding protein-like II"/>
    <property type="match status" value="2"/>
</dbReference>
<evidence type="ECO:0000256" key="6">
    <source>
        <dbReference type="PIRNR" id="PIRNR002854"/>
    </source>
</evidence>
<comment type="subcellular location">
    <subcellularLocation>
        <location evidence="1">Membrane</location>
        <topology evidence="1">Lipid-anchor</topology>
    </subcellularLocation>
</comment>
<dbReference type="PANTHER" id="PTHR30429">
    <property type="entry name" value="D-METHIONINE-BINDING LIPOPROTEIN METQ"/>
    <property type="match status" value="1"/>
</dbReference>
<dbReference type="AlphaFoldDB" id="A0A1N6FSL8"/>
<dbReference type="Pfam" id="PF03180">
    <property type="entry name" value="Lipoprotein_9"/>
    <property type="match status" value="1"/>
</dbReference>
<sequence length="284" mass="30863">MKKKTILSALVTTGVLLTLTACGSEGSDEASSETGGSAAEETTIKIGASNVPHAEILEFVEPILEEEGITLDITTYNDYVIPNVALDEGEIDANYFQHVPFFEAAVKENGYDFVNAGSIHIEPIAIFSQRYKSLDEVKDGATVLVSNNQSDWGRILAIFQEAGLVTVKDGVDLTTATFDDIDENPKNLVFEYDNDPALMTTLYQQDEAELIAINSNFAVDQDISPIDDSVALESSSSPYGNIIAVRSEDAEDPAILKLVETLKSKEVQEFILEEWDGAVVPVTE</sequence>
<comment type="similarity">
    <text evidence="6">Belongs to the nlpA lipoprotein family.</text>
</comment>
<evidence type="ECO:0000256" key="1">
    <source>
        <dbReference type="ARBA" id="ARBA00004635"/>
    </source>
</evidence>
<proteinExistence type="inferred from homology"/>
<keyword evidence="3" id="KW-0472">Membrane</keyword>